<sequence>MSYPKYSKHDWTSRILNRLVELEGQTRNGVLLEYDNSLQFAGGANDMPMHQLFWEDLTGGAELEIGNDLNWLQPSQEPSANQSFMIDSTLPSASEKEISAYVPSEALEELAQEDSQGFQDIIPSSGDAFYATGQAEIGESAVEPRDMYYQVINEPVLHGPEISAMTHPRDLSTEGICKGSTTQSTIAQRKPSHSMTSQQHEELNTREYQLSDVTNKVAITQSLVKIYHESLENSLVLWVTEDNCPYNLKMTISGMPSTSTSTQNLYNCATRLDAAFSGFRTNHLTRGEDSGSSKALKLATMAFASQWSYSAEAPIYHPRISPKSPGTMRKKSCSYEFEHLLRQSLWNEAQRSIHRWQSCGSFRMILAQILFSLVHRPLDVDDITEMAERYKNQVTPVSQDQGQLLYWDTESFSLTHSAGSVMRRGTYILQSIAFDSEHQTEGTQCLENALRQLQTWRKIVSSHTQPRNIRAWNAMSAEPNSNPYLSKQDYVDFNGFFWMGLMCDTTSSVLNKRSFVIEDNETSIAAGPTHPNTQTTSIWGSYLMDVNLRRLRILESTSTSSASLPYQKLHEAIPIKVLMWRRVGCLRQFLEQVATPQEIEKAIREALDVYQYWMIHYHPVFEACVKEHSALSYQLQSWYVVFGMHWHLGCLLMADFVEQLDKSNRSESLGRALRTSSALVNELKKTSAYAIADIAQVSCSSTSMAASNSTDLNDVHVAISRSVILSDPHTDKMLETLEAACKVFLEWLHGWQSSVTDDTAWLHAMTTVSEIERRYENCVEALELLQTKSDVVDVIMYRLSLQRKYIVLEGDRHASSRRRT</sequence>
<evidence type="ECO:0000313" key="1">
    <source>
        <dbReference type="EMBL" id="KAJ9612931.1"/>
    </source>
</evidence>
<comment type="caution">
    <text evidence="1">The sequence shown here is derived from an EMBL/GenBank/DDBJ whole genome shotgun (WGS) entry which is preliminary data.</text>
</comment>
<reference evidence="1" key="1">
    <citation type="submission" date="2022-10" db="EMBL/GenBank/DDBJ databases">
        <title>Culturing micro-colonial fungi from biological soil crusts in the Mojave desert and describing Neophaeococcomyces mojavensis, and introducing the new genera and species Taxawa tesnikishii.</title>
        <authorList>
            <person name="Kurbessoian T."/>
            <person name="Stajich J.E."/>
        </authorList>
    </citation>
    <scope>NUCLEOTIDE SEQUENCE</scope>
    <source>
        <strain evidence="1">TK_41</strain>
    </source>
</reference>
<dbReference type="AlphaFoldDB" id="A0AA38XGZ9"/>
<dbReference type="EMBL" id="JAPDRK010000004">
    <property type="protein sequence ID" value="KAJ9612931.1"/>
    <property type="molecule type" value="Genomic_DNA"/>
</dbReference>
<evidence type="ECO:0000313" key="2">
    <source>
        <dbReference type="Proteomes" id="UP001172673"/>
    </source>
</evidence>
<protein>
    <submittedName>
        <fullName evidence="1">Uncharacterized protein</fullName>
    </submittedName>
</protein>
<organism evidence="1 2">
    <name type="scientific">Cladophialophora chaetospira</name>
    <dbReference type="NCBI Taxonomy" id="386627"/>
    <lineage>
        <taxon>Eukaryota</taxon>
        <taxon>Fungi</taxon>
        <taxon>Dikarya</taxon>
        <taxon>Ascomycota</taxon>
        <taxon>Pezizomycotina</taxon>
        <taxon>Eurotiomycetes</taxon>
        <taxon>Chaetothyriomycetidae</taxon>
        <taxon>Chaetothyriales</taxon>
        <taxon>Herpotrichiellaceae</taxon>
        <taxon>Cladophialophora</taxon>
    </lineage>
</organism>
<dbReference type="Proteomes" id="UP001172673">
    <property type="component" value="Unassembled WGS sequence"/>
</dbReference>
<keyword evidence="2" id="KW-1185">Reference proteome</keyword>
<name>A0AA38XGZ9_9EURO</name>
<accession>A0AA38XGZ9</accession>
<gene>
    <name evidence="1" type="ORF">H2200_002872</name>
</gene>
<proteinExistence type="predicted"/>